<sequence>MFENNTTNLNQTEKEEFKQFLISFQDVFARNKSQIGRCKLVKHTIDTGDHTPINTLTATRVYSEIPVRPRVPLYGAYSDI</sequence>
<gene>
    <name evidence="1" type="ORF">WN55_00758</name>
</gene>
<name>A0A154PB24_DUFNO</name>
<organism evidence="1 2">
    <name type="scientific">Dufourea novaeangliae</name>
    <name type="common">Sweat bee</name>
    <dbReference type="NCBI Taxonomy" id="178035"/>
    <lineage>
        <taxon>Eukaryota</taxon>
        <taxon>Metazoa</taxon>
        <taxon>Ecdysozoa</taxon>
        <taxon>Arthropoda</taxon>
        <taxon>Hexapoda</taxon>
        <taxon>Insecta</taxon>
        <taxon>Pterygota</taxon>
        <taxon>Neoptera</taxon>
        <taxon>Endopterygota</taxon>
        <taxon>Hymenoptera</taxon>
        <taxon>Apocrita</taxon>
        <taxon>Aculeata</taxon>
        <taxon>Apoidea</taxon>
        <taxon>Anthophila</taxon>
        <taxon>Halictidae</taxon>
        <taxon>Rophitinae</taxon>
        <taxon>Dufourea</taxon>
    </lineage>
</organism>
<proteinExistence type="predicted"/>
<dbReference type="Proteomes" id="UP000076502">
    <property type="component" value="Unassembled WGS sequence"/>
</dbReference>
<evidence type="ECO:0000313" key="1">
    <source>
        <dbReference type="EMBL" id="KZC09136.1"/>
    </source>
</evidence>
<keyword evidence="2" id="KW-1185">Reference proteome</keyword>
<evidence type="ECO:0000313" key="2">
    <source>
        <dbReference type="Proteomes" id="UP000076502"/>
    </source>
</evidence>
<protein>
    <submittedName>
        <fullName evidence="1">Uncharacterized protein</fullName>
    </submittedName>
</protein>
<dbReference type="AlphaFoldDB" id="A0A154PB24"/>
<dbReference type="EMBL" id="KQ434865">
    <property type="protein sequence ID" value="KZC09136.1"/>
    <property type="molecule type" value="Genomic_DNA"/>
</dbReference>
<accession>A0A154PB24</accession>
<reference evidence="1 2" key="1">
    <citation type="submission" date="2015-07" db="EMBL/GenBank/DDBJ databases">
        <title>The genome of Dufourea novaeangliae.</title>
        <authorList>
            <person name="Pan H."/>
            <person name="Kapheim K."/>
        </authorList>
    </citation>
    <scope>NUCLEOTIDE SEQUENCE [LARGE SCALE GENOMIC DNA]</scope>
    <source>
        <strain evidence="1">0120121106</strain>
        <tissue evidence="1">Whole body</tissue>
    </source>
</reference>